<keyword evidence="10" id="KW-1185">Reference proteome</keyword>
<dbReference type="SMART" id="SM00387">
    <property type="entry name" value="HATPase_c"/>
    <property type="match status" value="1"/>
</dbReference>
<dbReference type="InterPro" id="IPR050736">
    <property type="entry name" value="Sensor_HK_Regulatory"/>
</dbReference>
<keyword evidence="7" id="KW-1133">Transmembrane helix</keyword>
<dbReference type="RefSeq" id="WP_038118036.1">
    <property type="nucleotide sequence ID" value="NZ_LT906470.1"/>
</dbReference>
<proteinExistence type="predicted"/>
<evidence type="ECO:0000256" key="7">
    <source>
        <dbReference type="SAM" id="Phobius"/>
    </source>
</evidence>
<evidence type="ECO:0000256" key="2">
    <source>
        <dbReference type="ARBA" id="ARBA00012438"/>
    </source>
</evidence>
<dbReference type="InterPro" id="IPR036890">
    <property type="entry name" value="HATPase_C_sf"/>
</dbReference>
<dbReference type="EMBL" id="LT906470">
    <property type="protein sequence ID" value="SNV58842.1"/>
    <property type="molecule type" value="Genomic_DNA"/>
</dbReference>
<evidence type="ECO:0000313" key="10">
    <source>
        <dbReference type="Proteomes" id="UP000214973"/>
    </source>
</evidence>
<dbReference type="InterPro" id="IPR004358">
    <property type="entry name" value="Sig_transdc_His_kin-like_C"/>
</dbReference>
<keyword evidence="7" id="KW-0812">Transmembrane</keyword>
<accession>A0A239YJE2</accession>
<keyword evidence="7" id="KW-0472">Membrane</keyword>
<evidence type="ECO:0000256" key="5">
    <source>
        <dbReference type="ARBA" id="ARBA00022777"/>
    </source>
</evidence>
<dbReference type="PROSITE" id="PS50109">
    <property type="entry name" value="HIS_KIN"/>
    <property type="match status" value="1"/>
</dbReference>
<comment type="catalytic activity">
    <reaction evidence="1">
        <text>ATP + protein L-histidine = ADP + protein N-phospho-L-histidine.</text>
        <dbReference type="EC" id="2.7.13.3"/>
    </reaction>
</comment>
<dbReference type="Proteomes" id="UP000214973">
    <property type="component" value="Chromosome 1"/>
</dbReference>
<name>A0A239YJE2_9FIRM</name>
<dbReference type="AlphaFoldDB" id="A0A239YJE2"/>
<dbReference type="Gene3D" id="1.10.287.130">
    <property type="match status" value="1"/>
</dbReference>
<feature type="transmembrane region" description="Helical" evidence="7">
    <location>
        <begin position="166"/>
        <end position="185"/>
    </location>
</feature>
<dbReference type="InterPro" id="IPR003594">
    <property type="entry name" value="HATPase_dom"/>
</dbReference>
<keyword evidence="5 9" id="KW-0418">Kinase</keyword>
<gene>
    <name evidence="9" type="primary">saeS</name>
    <name evidence="9" type="ORF">SAMEA44547418_00414</name>
</gene>
<dbReference type="CDD" id="cd00082">
    <property type="entry name" value="HisKA"/>
    <property type="match status" value="1"/>
</dbReference>
<feature type="domain" description="Histidine kinase" evidence="8">
    <location>
        <begin position="224"/>
        <end position="443"/>
    </location>
</feature>
<dbReference type="InterPro" id="IPR036097">
    <property type="entry name" value="HisK_dim/P_sf"/>
</dbReference>
<dbReference type="KEGG" id="vrm:44547418_00414"/>
<dbReference type="Gene3D" id="3.30.565.10">
    <property type="entry name" value="Histidine kinase-like ATPase, C-terminal domain"/>
    <property type="match status" value="1"/>
</dbReference>
<keyword evidence="4 9" id="KW-0808">Transferase</keyword>
<evidence type="ECO:0000256" key="6">
    <source>
        <dbReference type="ARBA" id="ARBA00023012"/>
    </source>
</evidence>
<dbReference type="GO" id="GO:0000155">
    <property type="term" value="F:phosphorelay sensor kinase activity"/>
    <property type="evidence" value="ECO:0007669"/>
    <property type="project" value="InterPro"/>
</dbReference>
<feature type="transmembrane region" description="Helical" evidence="7">
    <location>
        <begin position="12"/>
        <end position="32"/>
    </location>
</feature>
<evidence type="ECO:0000256" key="1">
    <source>
        <dbReference type="ARBA" id="ARBA00000085"/>
    </source>
</evidence>
<dbReference type="EC" id="2.7.13.3" evidence="2"/>
<dbReference type="PANTHER" id="PTHR43711">
    <property type="entry name" value="TWO-COMPONENT HISTIDINE KINASE"/>
    <property type="match status" value="1"/>
</dbReference>
<dbReference type="SMART" id="SM00388">
    <property type="entry name" value="HisKA"/>
    <property type="match status" value="1"/>
</dbReference>
<dbReference type="SUPFAM" id="SSF55874">
    <property type="entry name" value="ATPase domain of HSP90 chaperone/DNA topoisomerase II/histidine kinase"/>
    <property type="match status" value="1"/>
</dbReference>
<dbReference type="Pfam" id="PF00512">
    <property type="entry name" value="HisKA"/>
    <property type="match status" value="1"/>
</dbReference>
<evidence type="ECO:0000256" key="3">
    <source>
        <dbReference type="ARBA" id="ARBA00022553"/>
    </source>
</evidence>
<protein>
    <recommendedName>
        <fullName evidence="2">histidine kinase</fullName>
        <ecNumber evidence="2">2.7.13.3</ecNumber>
    </recommendedName>
</protein>
<keyword evidence="3" id="KW-0597">Phosphoprotein</keyword>
<dbReference type="PANTHER" id="PTHR43711:SF1">
    <property type="entry name" value="HISTIDINE KINASE 1"/>
    <property type="match status" value="1"/>
</dbReference>
<dbReference type="InterPro" id="IPR003661">
    <property type="entry name" value="HisK_dim/P_dom"/>
</dbReference>
<dbReference type="PRINTS" id="PR00344">
    <property type="entry name" value="BCTRLSENSOR"/>
</dbReference>
<dbReference type="Pfam" id="PF02518">
    <property type="entry name" value="HATPase_c"/>
    <property type="match status" value="1"/>
</dbReference>
<dbReference type="SUPFAM" id="SSF47384">
    <property type="entry name" value="Homodimeric domain of signal transducing histidine kinase"/>
    <property type="match status" value="1"/>
</dbReference>
<dbReference type="InterPro" id="IPR005467">
    <property type="entry name" value="His_kinase_dom"/>
</dbReference>
<keyword evidence="6" id="KW-0902">Two-component regulatory system</keyword>
<sequence length="447" mass="51298">MNLQIRIWISNVVLFVVPILIAFILFLLYFTGLRILANAGYYLRIEQEQQFKSVSRIAETITFYGLENNLIDTLVKPSYSLLDPKEVYVEVMDQGALVYHYGNPQIYSASAIVGLIDVNPELQGIVYQSNNTFVYEMRKYDSHHSYVYHIAIKRATNGSDSLMESVSFYIIIVASLLFIITFFAINRFVTKFIMIHVKNMTKSLQLANQQIEVEQEQQKELLAGISHDIRTPLTAIKAYAEGVRDGIAPTEEQQKRYMGIILKRANDLDSMLEELFLITTLNYKKESRPSERIELGQYVRDFVEDHLAPYKARGIDIQYRIVTDSAYINANPQLLQRVLQNVLNNSAKYKMADIGHCVIDVNSDEDYVYCVISDDGPGVPPESLERLMRPFYRVDSSRTNPQEGSGLGLSIIRRIMEIFEGRVVIENVRPHGLRVILEFPKQGEKHE</sequence>
<evidence type="ECO:0000256" key="4">
    <source>
        <dbReference type="ARBA" id="ARBA00022679"/>
    </source>
</evidence>
<evidence type="ECO:0000259" key="8">
    <source>
        <dbReference type="PROSITE" id="PS50109"/>
    </source>
</evidence>
<evidence type="ECO:0000313" key="9">
    <source>
        <dbReference type="EMBL" id="SNV58842.1"/>
    </source>
</evidence>
<organism evidence="9 10">
    <name type="scientific">Veillonella rodentium</name>
    <dbReference type="NCBI Taxonomy" id="248315"/>
    <lineage>
        <taxon>Bacteria</taxon>
        <taxon>Bacillati</taxon>
        <taxon>Bacillota</taxon>
        <taxon>Negativicutes</taxon>
        <taxon>Veillonellales</taxon>
        <taxon>Veillonellaceae</taxon>
        <taxon>Veillonella</taxon>
    </lineage>
</organism>
<reference evidence="9 10" key="1">
    <citation type="submission" date="2017-06" db="EMBL/GenBank/DDBJ databases">
        <authorList>
            <consortium name="Pathogen Informatics"/>
        </authorList>
    </citation>
    <scope>NUCLEOTIDE SEQUENCE [LARGE SCALE GENOMIC DNA]</scope>
    <source>
        <strain evidence="9 10">NCTC12018</strain>
    </source>
</reference>